<evidence type="ECO:0000259" key="1">
    <source>
        <dbReference type="Pfam" id="PF03372"/>
    </source>
</evidence>
<proteinExistence type="predicted"/>
<reference evidence="2" key="1">
    <citation type="submission" date="2022-04" db="EMBL/GenBank/DDBJ databases">
        <title>Carnegiea gigantea Genome sequencing and assembly v2.</title>
        <authorList>
            <person name="Copetti D."/>
            <person name="Sanderson M.J."/>
            <person name="Burquez A."/>
            <person name="Wojciechowski M.F."/>
        </authorList>
    </citation>
    <scope>NUCLEOTIDE SEQUENCE</scope>
    <source>
        <strain evidence="2">SGP5-SGP5p</strain>
        <tissue evidence="2">Aerial part</tissue>
    </source>
</reference>
<dbReference type="Proteomes" id="UP001153076">
    <property type="component" value="Unassembled WGS sequence"/>
</dbReference>
<protein>
    <recommendedName>
        <fullName evidence="1">Endonuclease/exonuclease/phosphatase domain-containing protein</fullName>
    </recommendedName>
</protein>
<dbReference type="OrthoDB" id="1742140at2759"/>
<dbReference type="EMBL" id="JAKOGI010000758">
    <property type="protein sequence ID" value="KAJ8430774.1"/>
    <property type="molecule type" value="Genomic_DNA"/>
</dbReference>
<gene>
    <name evidence="2" type="ORF">Cgig2_013240</name>
</gene>
<dbReference type="PANTHER" id="PTHR33710">
    <property type="entry name" value="BNAC02G09200D PROTEIN"/>
    <property type="match status" value="1"/>
</dbReference>
<feature type="domain" description="Endonuclease/exonuclease/phosphatase" evidence="1">
    <location>
        <begin position="20"/>
        <end position="198"/>
    </location>
</feature>
<dbReference type="GO" id="GO:0003824">
    <property type="term" value="F:catalytic activity"/>
    <property type="evidence" value="ECO:0007669"/>
    <property type="project" value="InterPro"/>
</dbReference>
<dbReference type="Gene3D" id="3.60.10.10">
    <property type="entry name" value="Endonuclease/exonuclease/phosphatase"/>
    <property type="match status" value="1"/>
</dbReference>
<accession>A0A9Q1JTJ2</accession>
<evidence type="ECO:0000313" key="3">
    <source>
        <dbReference type="Proteomes" id="UP001153076"/>
    </source>
</evidence>
<evidence type="ECO:0000313" key="2">
    <source>
        <dbReference type="EMBL" id="KAJ8430774.1"/>
    </source>
</evidence>
<dbReference type="Pfam" id="PF03372">
    <property type="entry name" value="Exo_endo_phos"/>
    <property type="match status" value="1"/>
</dbReference>
<dbReference type="SUPFAM" id="SSF56219">
    <property type="entry name" value="DNase I-like"/>
    <property type="match status" value="1"/>
</dbReference>
<keyword evidence="3" id="KW-1185">Reference proteome</keyword>
<comment type="caution">
    <text evidence="2">The sequence shown here is derived from an EMBL/GenBank/DDBJ whole genome shotgun (WGS) entry which is preliminary data.</text>
</comment>
<organism evidence="2 3">
    <name type="scientific">Carnegiea gigantea</name>
    <dbReference type="NCBI Taxonomy" id="171969"/>
    <lineage>
        <taxon>Eukaryota</taxon>
        <taxon>Viridiplantae</taxon>
        <taxon>Streptophyta</taxon>
        <taxon>Embryophyta</taxon>
        <taxon>Tracheophyta</taxon>
        <taxon>Spermatophyta</taxon>
        <taxon>Magnoliopsida</taxon>
        <taxon>eudicotyledons</taxon>
        <taxon>Gunneridae</taxon>
        <taxon>Pentapetalae</taxon>
        <taxon>Caryophyllales</taxon>
        <taxon>Cactineae</taxon>
        <taxon>Cactaceae</taxon>
        <taxon>Cactoideae</taxon>
        <taxon>Echinocereeae</taxon>
        <taxon>Carnegiea</taxon>
    </lineage>
</organism>
<name>A0A9Q1JTJ2_9CARY</name>
<dbReference type="PANTHER" id="PTHR33710:SF81">
    <property type="entry name" value="ENDONUCLEASE_EXONUCLEASE_PHOSPHATASE DOMAIN-CONTAINING PROTEIN"/>
    <property type="match status" value="1"/>
</dbReference>
<dbReference type="AlphaFoldDB" id="A0A9Q1JTJ2"/>
<dbReference type="InterPro" id="IPR036691">
    <property type="entry name" value="Endo/exonu/phosph_ase_sf"/>
</dbReference>
<sequence>MDAEGFVQVRRKTMEKQIGLVGLLETKVKEDKASKIANNIFQGWNWHHNFTPHIRGRIWIAWRPRTYSVQILSQSDQFIHYKATQNNTMKNFFITFVYGANHEAQRGPLWEDLIHMAQEIDEAWCILGDFNAVLYPGDRMGGSEVQFHEIKNFSDCISTCETNKTIWTRIDRVFVNTYWYNIFALSHLNYMASSLSDHTAMVLSFPWCPKPKPSFQFCDMWVRDPSFLPLMSIIAEHLVSHDPNTKLNVARADLEKAQMMLSNSPGDIELLHHVEISRAYYIQILSSVIDIIKQQSKAYWIGYGDESTRYFFAKIKKRKTDTYILSIQDDQGHTRQGFEEVKEVMQTYYQSLLGKQTLERTQLDPHVIGKGNTLTVEQQLKLCYKEGGLPMKYLGVPITASRLSKLECHSLVDKIMGKMR</sequence>
<dbReference type="InterPro" id="IPR005135">
    <property type="entry name" value="Endo/exonuclease/phosphatase"/>
</dbReference>